<organism evidence="1 2">
    <name type="scientific">Cuscuta epithymum</name>
    <dbReference type="NCBI Taxonomy" id="186058"/>
    <lineage>
        <taxon>Eukaryota</taxon>
        <taxon>Viridiplantae</taxon>
        <taxon>Streptophyta</taxon>
        <taxon>Embryophyta</taxon>
        <taxon>Tracheophyta</taxon>
        <taxon>Spermatophyta</taxon>
        <taxon>Magnoliopsida</taxon>
        <taxon>eudicotyledons</taxon>
        <taxon>Gunneridae</taxon>
        <taxon>Pentapetalae</taxon>
        <taxon>asterids</taxon>
        <taxon>lamiids</taxon>
        <taxon>Solanales</taxon>
        <taxon>Convolvulaceae</taxon>
        <taxon>Cuscuteae</taxon>
        <taxon>Cuscuta</taxon>
        <taxon>Cuscuta subgen. Cuscuta</taxon>
    </lineage>
</organism>
<comment type="caution">
    <text evidence="1">The sequence shown here is derived from an EMBL/GenBank/DDBJ whole genome shotgun (WGS) entry which is preliminary data.</text>
</comment>
<reference evidence="1" key="1">
    <citation type="submission" date="2022-07" db="EMBL/GenBank/DDBJ databases">
        <authorList>
            <person name="Macas J."/>
            <person name="Novak P."/>
            <person name="Neumann P."/>
        </authorList>
    </citation>
    <scope>NUCLEOTIDE SEQUENCE</scope>
</reference>
<protein>
    <submittedName>
        <fullName evidence="1">Uncharacterized protein</fullName>
    </submittedName>
</protein>
<dbReference type="Proteomes" id="UP001152523">
    <property type="component" value="Unassembled WGS sequence"/>
</dbReference>
<dbReference type="EMBL" id="CAMAPF010000012">
    <property type="protein sequence ID" value="CAH9066417.1"/>
    <property type="molecule type" value="Genomic_DNA"/>
</dbReference>
<name>A0AAV0C6B4_9ASTE</name>
<sequence length="45" mass="5266">MYVRTISKNYCLIKQPLDGSFCFAQLHLQNMLKMWTSWLGGQKDA</sequence>
<evidence type="ECO:0000313" key="2">
    <source>
        <dbReference type="Proteomes" id="UP001152523"/>
    </source>
</evidence>
<evidence type="ECO:0000313" key="1">
    <source>
        <dbReference type="EMBL" id="CAH9066417.1"/>
    </source>
</evidence>
<proteinExistence type="predicted"/>
<keyword evidence="2" id="KW-1185">Reference proteome</keyword>
<gene>
    <name evidence="1" type="ORF">CEPIT_LOCUS2424</name>
</gene>
<dbReference type="AlphaFoldDB" id="A0AAV0C6B4"/>
<accession>A0AAV0C6B4</accession>